<dbReference type="CDD" id="cd07377">
    <property type="entry name" value="WHTH_GntR"/>
    <property type="match status" value="1"/>
</dbReference>
<dbReference type="eggNOG" id="COG1167">
    <property type="taxonomic scope" value="Bacteria"/>
</dbReference>
<keyword evidence="6" id="KW-0238">DNA-binding</keyword>
<sequence length="459" mass="52457">MSWKPNRSSSQSLYEQIKSWMITKINQGEWVIGEKLPTQRKLAEQLEVNRSTIIQVLEELKAEGILASKQGGYTYVKSKSWNQFIKNQPKLNWSRTINQGLYKSNLDTIQKVNEYEFSPGIIRLGTGEMSPDLMPAKLIKNAIVNIQLDSTNLGYSESQGDLVLRESLSKHLLKRGLHTSPENILIVSGALQALQLISLGLLDAKSYIFYDRPSYLPSIPSVHSLYCAQLKDNQNKGFYYTIPTLNNPTGDILNIEERKEILSSTNMPIIEDDVYHELTFEHAPNALKSFDHDGQVIYIGSVSKVISPGLRIGWVVAPTLVINRLADLKMQLDYGCSTLSQQVISNLLNTAAYDDHVTHLRQQLKERASFMENLLEKLFSPISTWNTPKGGYYIWIKFEKPVITKSLFQNLLKKNILINPGYLYYPKDYYHLRLSFAYCTFEEMEHGLSLLYEEVMKVI</sequence>
<organism evidence="9 11">
    <name type="scientific">Alkalihalobacillus alcalophilus ATCC 27647 = CGMCC 1.3604</name>
    <dbReference type="NCBI Taxonomy" id="1218173"/>
    <lineage>
        <taxon>Bacteria</taxon>
        <taxon>Bacillati</taxon>
        <taxon>Bacillota</taxon>
        <taxon>Bacilli</taxon>
        <taxon>Bacillales</taxon>
        <taxon>Bacillaceae</taxon>
        <taxon>Alkalihalobacillus</taxon>
    </lineage>
</organism>
<evidence type="ECO:0000256" key="6">
    <source>
        <dbReference type="ARBA" id="ARBA00023125"/>
    </source>
</evidence>
<keyword evidence="3" id="KW-0808">Transferase</keyword>
<keyword evidence="7" id="KW-0804">Transcription</keyword>
<keyword evidence="3" id="KW-0032">Aminotransferase</keyword>
<dbReference type="InterPro" id="IPR015424">
    <property type="entry name" value="PyrdxlP-dep_Trfase"/>
</dbReference>
<dbReference type="OrthoDB" id="9802328at2"/>
<dbReference type="CDD" id="cd00609">
    <property type="entry name" value="AAT_like"/>
    <property type="match status" value="1"/>
</dbReference>
<dbReference type="AlphaFoldDB" id="A0A094WQT8"/>
<dbReference type="PANTHER" id="PTHR46577:SF2">
    <property type="entry name" value="TRANSCRIPTIONAL REGULATORY PROTEIN"/>
    <property type="match status" value="1"/>
</dbReference>
<protein>
    <submittedName>
        <fullName evidence="9">GntR family transcriptional regulator</fullName>
    </submittedName>
</protein>
<reference evidence="9 11" key="1">
    <citation type="journal article" date="2014" name="Genome Announc.">
        <title>Draft Genome Sequence of Bacillus alcalophilus AV1934, a Classic Alkaliphile Isolated from Human Feces in 1934.</title>
        <authorList>
            <person name="Attie O."/>
            <person name="Jayaprakash A."/>
            <person name="Shah H."/>
            <person name="Paulsen I.T."/>
            <person name="Morino M."/>
            <person name="Takahashi Y."/>
            <person name="Narumi I."/>
            <person name="Sachidanandam R."/>
            <person name="Satoh K."/>
            <person name="Ito M."/>
            <person name="Krulwich T.A."/>
        </authorList>
    </citation>
    <scope>NUCLEOTIDE SEQUENCE [LARGE SCALE GENOMIC DNA]</scope>
    <source>
        <strain evidence="9 11">AV1934</strain>
    </source>
</reference>
<dbReference type="InterPro" id="IPR015422">
    <property type="entry name" value="PyrdxlP-dep_Trfase_small"/>
</dbReference>
<dbReference type="InterPro" id="IPR036388">
    <property type="entry name" value="WH-like_DNA-bd_sf"/>
</dbReference>
<dbReference type="PROSITE" id="PS50949">
    <property type="entry name" value="HTH_GNTR"/>
    <property type="match status" value="1"/>
</dbReference>
<reference evidence="10 12" key="2">
    <citation type="submission" date="2014-01" db="EMBL/GenBank/DDBJ databases">
        <title>Draft genome sequencing of Bacillus alcalophilus CGMCC 1.3604.</title>
        <authorList>
            <person name="Yang J."/>
            <person name="Diao L."/>
            <person name="Yang S."/>
        </authorList>
    </citation>
    <scope>NUCLEOTIDE SEQUENCE [LARGE SCALE GENOMIC DNA]</scope>
    <source>
        <strain evidence="10 12">CGMCC 1.3604</strain>
    </source>
</reference>
<evidence type="ECO:0000313" key="12">
    <source>
        <dbReference type="Proteomes" id="UP000297014"/>
    </source>
</evidence>
<dbReference type="InterPro" id="IPR051446">
    <property type="entry name" value="HTH_trans_reg/aminotransferase"/>
</dbReference>
<dbReference type="EMBL" id="JALP01000061">
    <property type="protein sequence ID" value="THG91575.1"/>
    <property type="molecule type" value="Genomic_DNA"/>
</dbReference>
<evidence type="ECO:0000256" key="2">
    <source>
        <dbReference type="ARBA" id="ARBA00005384"/>
    </source>
</evidence>
<dbReference type="InterPro" id="IPR036390">
    <property type="entry name" value="WH_DNA-bd_sf"/>
</dbReference>
<evidence type="ECO:0000313" key="10">
    <source>
        <dbReference type="EMBL" id="THG91575.1"/>
    </source>
</evidence>
<dbReference type="EMBL" id="ALPT02000011">
    <property type="protein sequence ID" value="KGA98403.1"/>
    <property type="molecule type" value="Genomic_DNA"/>
</dbReference>
<dbReference type="Proteomes" id="UP000002754">
    <property type="component" value="Unassembled WGS sequence"/>
</dbReference>
<dbReference type="STRING" id="1218173.BALCAV_0204820"/>
<comment type="cofactor">
    <cofactor evidence="1">
        <name>pyridoxal 5'-phosphate</name>
        <dbReference type="ChEBI" id="CHEBI:597326"/>
    </cofactor>
</comment>
<dbReference type="PRINTS" id="PR00035">
    <property type="entry name" value="HTHGNTR"/>
</dbReference>
<dbReference type="InterPro" id="IPR015421">
    <property type="entry name" value="PyrdxlP-dep_Trfase_major"/>
</dbReference>
<evidence type="ECO:0000256" key="1">
    <source>
        <dbReference type="ARBA" id="ARBA00001933"/>
    </source>
</evidence>
<evidence type="ECO:0000256" key="3">
    <source>
        <dbReference type="ARBA" id="ARBA00022576"/>
    </source>
</evidence>
<dbReference type="SUPFAM" id="SSF53383">
    <property type="entry name" value="PLP-dependent transferases"/>
    <property type="match status" value="1"/>
</dbReference>
<dbReference type="Pfam" id="PF00392">
    <property type="entry name" value="GntR"/>
    <property type="match status" value="1"/>
</dbReference>
<evidence type="ECO:0000256" key="5">
    <source>
        <dbReference type="ARBA" id="ARBA00023015"/>
    </source>
</evidence>
<evidence type="ECO:0000313" key="11">
    <source>
        <dbReference type="Proteomes" id="UP000002754"/>
    </source>
</evidence>
<dbReference type="Gene3D" id="1.10.10.10">
    <property type="entry name" value="Winged helix-like DNA-binding domain superfamily/Winged helix DNA-binding domain"/>
    <property type="match status" value="1"/>
</dbReference>
<name>A0A094WQT8_ALKAL</name>
<dbReference type="GO" id="GO:0003700">
    <property type="term" value="F:DNA-binding transcription factor activity"/>
    <property type="evidence" value="ECO:0007669"/>
    <property type="project" value="InterPro"/>
</dbReference>
<proteinExistence type="inferred from homology"/>
<dbReference type="Pfam" id="PF00155">
    <property type="entry name" value="Aminotran_1_2"/>
    <property type="match status" value="2"/>
</dbReference>
<dbReference type="GO" id="GO:0008483">
    <property type="term" value="F:transaminase activity"/>
    <property type="evidence" value="ECO:0007669"/>
    <property type="project" value="UniProtKB-KW"/>
</dbReference>
<comment type="caution">
    <text evidence="9">The sequence shown here is derived from an EMBL/GenBank/DDBJ whole genome shotgun (WGS) entry which is preliminary data.</text>
</comment>
<dbReference type="InterPro" id="IPR000524">
    <property type="entry name" value="Tscrpt_reg_HTH_GntR"/>
</dbReference>
<keyword evidence="11" id="KW-1185">Reference proteome</keyword>
<gene>
    <name evidence="10" type="ORF">AJ85_03910</name>
    <name evidence="9" type="ORF">BALCAV_0204820</name>
</gene>
<evidence type="ECO:0000256" key="4">
    <source>
        <dbReference type="ARBA" id="ARBA00022898"/>
    </source>
</evidence>
<evidence type="ECO:0000259" key="8">
    <source>
        <dbReference type="PROSITE" id="PS50949"/>
    </source>
</evidence>
<dbReference type="Gene3D" id="3.40.640.10">
    <property type="entry name" value="Type I PLP-dependent aspartate aminotransferase-like (Major domain)"/>
    <property type="match status" value="2"/>
</dbReference>
<dbReference type="PANTHER" id="PTHR46577">
    <property type="entry name" value="HTH-TYPE TRANSCRIPTIONAL REGULATORY PROTEIN GABR"/>
    <property type="match status" value="1"/>
</dbReference>
<dbReference type="Gene3D" id="3.90.1150.10">
    <property type="entry name" value="Aspartate Aminotransferase, domain 1"/>
    <property type="match status" value="2"/>
</dbReference>
<dbReference type="Proteomes" id="UP000297014">
    <property type="component" value="Unassembled WGS sequence"/>
</dbReference>
<dbReference type="SUPFAM" id="SSF46785">
    <property type="entry name" value="Winged helix' DNA-binding domain"/>
    <property type="match status" value="1"/>
</dbReference>
<feature type="domain" description="HTH gntR-type" evidence="8">
    <location>
        <begin position="11"/>
        <end position="79"/>
    </location>
</feature>
<keyword evidence="5" id="KW-0805">Transcription regulation</keyword>
<evidence type="ECO:0000313" key="9">
    <source>
        <dbReference type="EMBL" id="KGA98403.1"/>
    </source>
</evidence>
<accession>A0A094WQT8</accession>
<comment type="similarity">
    <text evidence="2">In the C-terminal section; belongs to the class-I pyridoxal-phosphate-dependent aminotransferase family.</text>
</comment>
<keyword evidence="4" id="KW-0663">Pyridoxal phosphate</keyword>
<evidence type="ECO:0000256" key="7">
    <source>
        <dbReference type="ARBA" id="ARBA00023163"/>
    </source>
</evidence>
<dbReference type="GO" id="GO:0030170">
    <property type="term" value="F:pyridoxal phosphate binding"/>
    <property type="evidence" value="ECO:0007669"/>
    <property type="project" value="InterPro"/>
</dbReference>
<dbReference type="GO" id="GO:0003677">
    <property type="term" value="F:DNA binding"/>
    <property type="evidence" value="ECO:0007669"/>
    <property type="project" value="UniProtKB-KW"/>
</dbReference>
<dbReference type="SMART" id="SM00345">
    <property type="entry name" value="HTH_GNTR"/>
    <property type="match status" value="1"/>
</dbReference>
<dbReference type="RefSeq" id="WP_003323751.1">
    <property type="nucleotide sequence ID" value="NZ_ALPT02000011.1"/>
</dbReference>
<dbReference type="InterPro" id="IPR004839">
    <property type="entry name" value="Aminotransferase_I/II_large"/>
</dbReference>